<dbReference type="FunFam" id="2.40.50.140:FF:000388">
    <property type="entry name" value="SsDNA binding protein, putative"/>
    <property type="match status" value="1"/>
</dbReference>
<dbReference type="PANTHER" id="PTHR10302:SF0">
    <property type="entry name" value="SINGLE-STRANDED DNA-BINDING PROTEIN, MITOCHONDRIAL"/>
    <property type="match status" value="1"/>
</dbReference>
<evidence type="ECO:0000313" key="3">
    <source>
        <dbReference type="EMBL" id="KAB8068109.1"/>
    </source>
</evidence>
<protein>
    <submittedName>
        <fullName evidence="3">Putative ssDNA binding protein</fullName>
    </submittedName>
</protein>
<reference evidence="3 4" key="1">
    <citation type="submission" date="2019-04" db="EMBL/GenBank/DDBJ databases">
        <title>Friends and foes A comparative genomics study of 23 Aspergillus species from section Flavi.</title>
        <authorList>
            <consortium name="DOE Joint Genome Institute"/>
            <person name="Kjaerbolling I."/>
            <person name="Vesth T."/>
            <person name="Frisvad J.C."/>
            <person name="Nybo J.L."/>
            <person name="Theobald S."/>
            <person name="Kildgaard S."/>
            <person name="Isbrandt T."/>
            <person name="Kuo A."/>
            <person name="Sato A."/>
            <person name="Lyhne E.K."/>
            <person name="Kogle M.E."/>
            <person name="Wiebenga A."/>
            <person name="Kun R.S."/>
            <person name="Lubbers R.J."/>
            <person name="Makela M.R."/>
            <person name="Barry K."/>
            <person name="Chovatia M."/>
            <person name="Clum A."/>
            <person name="Daum C."/>
            <person name="Haridas S."/>
            <person name="He G."/>
            <person name="LaButti K."/>
            <person name="Lipzen A."/>
            <person name="Mondo S."/>
            <person name="Riley R."/>
            <person name="Salamov A."/>
            <person name="Simmons B.A."/>
            <person name="Magnuson J.K."/>
            <person name="Henrissat B."/>
            <person name="Mortensen U.H."/>
            <person name="Larsen T.O."/>
            <person name="Devries R.P."/>
            <person name="Grigoriev I.V."/>
            <person name="Machida M."/>
            <person name="Baker S.E."/>
            <person name="Andersen M.R."/>
        </authorList>
    </citation>
    <scope>NUCLEOTIDE SEQUENCE [LARGE SCALE GENOMIC DNA]</scope>
    <source>
        <strain evidence="3 4">CBS 151.66</strain>
    </source>
</reference>
<proteinExistence type="predicted"/>
<dbReference type="GO" id="GO:0003697">
    <property type="term" value="F:single-stranded DNA binding"/>
    <property type="evidence" value="ECO:0007669"/>
    <property type="project" value="InterPro"/>
</dbReference>
<sequence>MSAFASSLRPMMRVAPGGALSARTFSSSSSRSVARMIITGRLAAAPELQPTSTGQDIIKYSVGTSFGPRDNRQTSWFKVASFEPEGSQRDFILNLPKGTLVYVEGDTSLRQWEDNEGRKHTTLNIVQKSLEVLKRPYNPDANTRDESQ</sequence>
<dbReference type="OrthoDB" id="1078367at2759"/>
<evidence type="ECO:0000256" key="2">
    <source>
        <dbReference type="PROSITE-ProRule" id="PRU00252"/>
    </source>
</evidence>
<evidence type="ECO:0000313" key="4">
    <source>
        <dbReference type="Proteomes" id="UP000326565"/>
    </source>
</evidence>
<dbReference type="Pfam" id="PF00436">
    <property type="entry name" value="SSB"/>
    <property type="match status" value="1"/>
</dbReference>
<dbReference type="InterPro" id="IPR000424">
    <property type="entry name" value="Primosome_PriB/ssb"/>
</dbReference>
<dbReference type="EMBL" id="ML732416">
    <property type="protein sequence ID" value="KAB8068109.1"/>
    <property type="molecule type" value="Genomic_DNA"/>
</dbReference>
<dbReference type="GO" id="GO:0006264">
    <property type="term" value="P:mitochondrial DNA replication"/>
    <property type="evidence" value="ECO:0007669"/>
    <property type="project" value="TreeGrafter"/>
</dbReference>
<dbReference type="PROSITE" id="PS50935">
    <property type="entry name" value="SSB"/>
    <property type="match status" value="1"/>
</dbReference>
<dbReference type="PANTHER" id="PTHR10302">
    <property type="entry name" value="SINGLE-STRANDED DNA-BINDING PROTEIN"/>
    <property type="match status" value="1"/>
</dbReference>
<accession>A0A5N5WIK1</accession>
<dbReference type="Gene3D" id="2.40.50.140">
    <property type="entry name" value="Nucleic acid-binding proteins"/>
    <property type="match status" value="1"/>
</dbReference>
<dbReference type="SUPFAM" id="SSF50249">
    <property type="entry name" value="Nucleic acid-binding proteins"/>
    <property type="match status" value="1"/>
</dbReference>
<keyword evidence="1 2" id="KW-0238">DNA-binding</keyword>
<gene>
    <name evidence="3" type="ORF">BDV29DRAFT_185104</name>
</gene>
<dbReference type="InterPro" id="IPR012340">
    <property type="entry name" value="NA-bd_OB-fold"/>
</dbReference>
<dbReference type="Proteomes" id="UP000326565">
    <property type="component" value="Unassembled WGS sequence"/>
</dbReference>
<name>A0A5N5WIK1_9EURO</name>
<organism evidence="3 4">
    <name type="scientific">Aspergillus leporis</name>
    <dbReference type="NCBI Taxonomy" id="41062"/>
    <lineage>
        <taxon>Eukaryota</taxon>
        <taxon>Fungi</taxon>
        <taxon>Dikarya</taxon>
        <taxon>Ascomycota</taxon>
        <taxon>Pezizomycotina</taxon>
        <taxon>Eurotiomycetes</taxon>
        <taxon>Eurotiomycetidae</taxon>
        <taxon>Eurotiales</taxon>
        <taxon>Aspergillaceae</taxon>
        <taxon>Aspergillus</taxon>
        <taxon>Aspergillus subgen. Circumdati</taxon>
    </lineage>
</organism>
<dbReference type="InterPro" id="IPR011344">
    <property type="entry name" value="ssDNA-bd"/>
</dbReference>
<dbReference type="AlphaFoldDB" id="A0A5N5WIK1"/>
<dbReference type="GO" id="GO:0042645">
    <property type="term" value="C:mitochondrial nucleoid"/>
    <property type="evidence" value="ECO:0007669"/>
    <property type="project" value="TreeGrafter"/>
</dbReference>
<dbReference type="CDD" id="cd04496">
    <property type="entry name" value="SSB_OBF"/>
    <property type="match status" value="1"/>
</dbReference>
<evidence type="ECO:0000256" key="1">
    <source>
        <dbReference type="ARBA" id="ARBA00023125"/>
    </source>
</evidence>
<keyword evidence="4" id="KW-1185">Reference proteome</keyword>